<evidence type="ECO:0000313" key="1">
    <source>
        <dbReference type="EMBL" id="NJC27432.1"/>
    </source>
</evidence>
<dbReference type="EMBL" id="JAATJH010000005">
    <property type="protein sequence ID" value="NJC27432.1"/>
    <property type="molecule type" value="Genomic_DNA"/>
</dbReference>
<name>A0ABX0XDZ0_9BACT</name>
<evidence type="ECO:0008006" key="3">
    <source>
        <dbReference type="Google" id="ProtNLM"/>
    </source>
</evidence>
<proteinExistence type="predicted"/>
<evidence type="ECO:0000313" key="2">
    <source>
        <dbReference type="Proteomes" id="UP000770785"/>
    </source>
</evidence>
<protein>
    <recommendedName>
        <fullName evidence="3">DUF4406 domain-containing protein</fullName>
    </recommendedName>
</protein>
<sequence length="118" mass="12960">MMIMISGPYRSGTNDDEALIKTNLDNLERNAYEVFLKGHTPMVGEWLALPLMTIAGSKEVGDEVYNSISYPIAHRILRNCDGVLRIAGASNGADKDVEVAKSLGLQIFTHLNQIPNND</sequence>
<reference evidence="1 2" key="1">
    <citation type="submission" date="2020-03" db="EMBL/GenBank/DDBJ databases">
        <title>Genomic Encyclopedia of Type Strains, Phase IV (KMG-IV): sequencing the most valuable type-strain genomes for metagenomic binning, comparative biology and taxonomic classification.</title>
        <authorList>
            <person name="Goeker M."/>
        </authorList>
    </citation>
    <scope>NUCLEOTIDE SEQUENCE [LARGE SCALE GENOMIC DNA]</scope>
    <source>
        <strain evidence="1 2">DSM 105096</strain>
    </source>
</reference>
<dbReference type="RefSeq" id="WP_168038536.1">
    <property type="nucleotide sequence ID" value="NZ_JAATJH010000005.1"/>
</dbReference>
<comment type="caution">
    <text evidence="1">The sequence shown here is derived from an EMBL/GenBank/DDBJ whole genome shotgun (WGS) entry which is preliminary data.</text>
</comment>
<keyword evidence="2" id="KW-1185">Reference proteome</keyword>
<gene>
    <name evidence="1" type="ORF">GGR27_002949</name>
</gene>
<accession>A0ABX0XDZ0</accession>
<organism evidence="1 2">
    <name type="scientific">Neolewinella antarctica</name>
    <dbReference type="NCBI Taxonomy" id="442734"/>
    <lineage>
        <taxon>Bacteria</taxon>
        <taxon>Pseudomonadati</taxon>
        <taxon>Bacteroidota</taxon>
        <taxon>Saprospiria</taxon>
        <taxon>Saprospirales</taxon>
        <taxon>Lewinellaceae</taxon>
        <taxon>Neolewinella</taxon>
    </lineage>
</organism>
<dbReference type="Proteomes" id="UP000770785">
    <property type="component" value="Unassembled WGS sequence"/>
</dbReference>